<evidence type="ECO:0000256" key="1">
    <source>
        <dbReference type="ARBA" id="ARBA00001946"/>
    </source>
</evidence>
<keyword evidence="11" id="KW-0443">Lipid metabolism</keyword>
<evidence type="ECO:0000256" key="5">
    <source>
        <dbReference type="ARBA" id="ARBA00022676"/>
    </source>
</evidence>
<sequence length="469" mass="50278">MAAGGSDSDRRRAKAALFLACCGLVGIAPHWLPPGRSLVPALTLATLLGGYSLRTVLLQAVRRRPNVAPAAAAPATSEAGTCPAVDVVVAARDEQAVIARLVERIAALRWPQGQLTLWVVDDGSNDRTPELLADLQGRHPFLQVLRRPRDAGGGKSGALNLVLEQLGGRWMLVLDADADLQPDVLERLVPWAEAGGWAAVQLRKAVANAQSNLLTTAQAMEMAFDAMIQEGRLANGGVAELRGNGQLLSREALLKVGGFNEDTVTDDLDLSFRLLLEGLPIGVLWDPPVQEEAVLTLPALWRQRQRWAEGGLQRFFDYGPGLVSDRLGFSQKLDLTCFFLLQYVLPVVASADLIGTLLTRTAPTMWPFSIVALALSGMAIATGCRRPSEGPPLPAMNPLSAGLGILYLVHWFLVIPWVTLKMALLPKKLVWVKTLHLGAEPTDPLQADGGSSDDPDGPDGQKELVSEVG</sequence>
<dbReference type="EC" id="2.4.1.336" evidence="15"/>
<evidence type="ECO:0000313" key="20">
    <source>
        <dbReference type="EMBL" id="AFY29409.1"/>
    </source>
</evidence>
<dbReference type="FunFam" id="3.90.550.10:FF:000164">
    <property type="entry name" value="Beta-(1-3)-glucosyl transferase"/>
    <property type="match status" value="1"/>
</dbReference>
<dbReference type="Pfam" id="PF13641">
    <property type="entry name" value="Glyco_tranf_2_3"/>
    <property type="match status" value="1"/>
</dbReference>
<evidence type="ECO:0000256" key="3">
    <source>
        <dbReference type="ARBA" id="ARBA00006739"/>
    </source>
</evidence>
<evidence type="ECO:0000256" key="9">
    <source>
        <dbReference type="ARBA" id="ARBA00022842"/>
    </source>
</evidence>
<feature type="transmembrane region" description="Helical" evidence="19">
    <location>
        <begin position="15"/>
        <end position="32"/>
    </location>
</feature>
<feature type="transmembrane region" description="Helical" evidence="19">
    <location>
        <begin position="364"/>
        <end position="384"/>
    </location>
</feature>
<dbReference type="SUPFAM" id="SSF53448">
    <property type="entry name" value="Nucleotide-diphospho-sugar transferases"/>
    <property type="match status" value="1"/>
</dbReference>
<dbReference type="CDD" id="cd06423">
    <property type="entry name" value="CESA_like"/>
    <property type="match status" value="1"/>
</dbReference>
<comment type="catalytic activity">
    <reaction evidence="14">
        <text>a 1,2-diacyl-sn-glycerol + UDP-alpha-D-glucose = a 1,2-diacyl-3-O-(beta-D-glucopyranosyl)-sn-glycerol + UDP + H(+)</text>
        <dbReference type="Rhea" id="RHEA:17285"/>
        <dbReference type="ChEBI" id="CHEBI:15378"/>
        <dbReference type="ChEBI" id="CHEBI:17815"/>
        <dbReference type="ChEBI" id="CHEBI:58223"/>
        <dbReference type="ChEBI" id="CHEBI:58885"/>
        <dbReference type="ChEBI" id="CHEBI:75799"/>
        <dbReference type="EC" id="2.4.1.336"/>
    </reaction>
</comment>
<dbReference type="InterPro" id="IPR050321">
    <property type="entry name" value="Glycosyltr_2/OpgH_subfam"/>
</dbReference>
<evidence type="ECO:0000256" key="13">
    <source>
        <dbReference type="ARBA" id="ARBA00023277"/>
    </source>
</evidence>
<dbReference type="GO" id="GO:0005886">
    <property type="term" value="C:plasma membrane"/>
    <property type="evidence" value="ECO:0007669"/>
    <property type="project" value="TreeGrafter"/>
</dbReference>
<comment type="subcellular location">
    <subcellularLocation>
        <location evidence="2">Membrane</location>
        <topology evidence="2">Multi-pass membrane protein</topology>
    </subcellularLocation>
</comment>
<dbReference type="GO" id="GO:0006071">
    <property type="term" value="P:glycerol metabolic process"/>
    <property type="evidence" value="ECO:0007669"/>
    <property type="project" value="UniProtKB-KW"/>
</dbReference>
<evidence type="ECO:0000256" key="2">
    <source>
        <dbReference type="ARBA" id="ARBA00004141"/>
    </source>
</evidence>
<feature type="compositionally biased region" description="Basic and acidic residues" evidence="18">
    <location>
        <begin position="459"/>
        <end position="469"/>
    </location>
</feature>
<dbReference type="PANTHER" id="PTHR43867">
    <property type="entry name" value="CELLULOSE SYNTHASE CATALYTIC SUBUNIT A [UDP-FORMING]"/>
    <property type="match status" value="1"/>
</dbReference>
<keyword evidence="9" id="KW-0460">Magnesium</keyword>
<evidence type="ECO:0000256" key="15">
    <source>
        <dbReference type="ARBA" id="ARBA00066964"/>
    </source>
</evidence>
<dbReference type="OrthoDB" id="9766299at2"/>
<keyword evidence="13" id="KW-0119">Carbohydrate metabolism</keyword>
<dbReference type="KEGG" id="cgc:Cyagr_2299"/>
<dbReference type="RefSeq" id="WP_015109849.1">
    <property type="nucleotide sequence ID" value="NC_019675.1"/>
</dbReference>
<keyword evidence="5" id="KW-0328">Glycosyltransferase</keyword>
<evidence type="ECO:0000256" key="14">
    <source>
        <dbReference type="ARBA" id="ARBA00053004"/>
    </source>
</evidence>
<evidence type="ECO:0000256" key="4">
    <source>
        <dbReference type="ARBA" id="ARBA00022516"/>
    </source>
</evidence>
<evidence type="ECO:0000256" key="17">
    <source>
        <dbReference type="ARBA" id="ARBA00078564"/>
    </source>
</evidence>
<keyword evidence="10 19" id="KW-1133">Transmembrane helix</keyword>
<keyword evidence="7 19" id="KW-0812">Transmembrane</keyword>
<dbReference type="HOGENOM" id="CLU_037834_0_0_3"/>
<feature type="region of interest" description="Disordered" evidence="18">
    <location>
        <begin position="441"/>
        <end position="469"/>
    </location>
</feature>
<keyword evidence="12 19" id="KW-0472">Membrane</keyword>
<dbReference type="EMBL" id="CP003495">
    <property type="protein sequence ID" value="AFY29409.1"/>
    <property type="molecule type" value="Genomic_DNA"/>
</dbReference>
<evidence type="ECO:0000256" key="6">
    <source>
        <dbReference type="ARBA" id="ARBA00022679"/>
    </source>
</evidence>
<dbReference type="PATRIC" id="fig|292564.3.peg.2185"/>
<evidence type="ECO:0000256" key="19">
    <source>
        <dbReference type="SAM" id="Phobius"/>
    </source>
</evidence>
<dbReference type="InterPro" id="IPR029044">
    <property type="entry name" value="Nucleotide-diphossugar_trans"/>
</dbReference>
<dbReference type="Gene3D" id="3.90.550.10">
    <property type="entry name" value="Spore Coat Polysaccharide Biosynthesis Protein SpsA, Chain A"/>
    <property type="match status" value="1"/>
</dbReference>
<comment type="similarity">
    <text evidence="3">Belongs to the glycosyltransferase 2 family.</text>
</comment>
<dbReference type="AlphaFoldDB" id="K9PA16"/>
<dbReference type="GO" id="GO:0016758">
    <property type="term" value="F:hexosyltransferase activity"/>
    <property type="evidence" value="ECO:0007669"/>
    <property type="project" value="TreeGrafter"/>
</dbReference>
<feature type="transmembrane region" description="Helical" evidence="19">
    <location>
        <begin position="38"/>
        <end position="57"/>
    </location>
</feature>
<proteinExistence type="inferred from homology"/>
<feature type="transmembrane region" description="Helical" evidence="19">
    <location>
        <begin position="396"/>
        <end position="418"/>
    </location>
</feature>
<evidence type="ECO:0000256" key="8">
    <source>
        <dbReference type="ARBA" id="ARBA00022798"/>
    </source>
</evidence>
<gene>
    <name evidence="20" type="ordered locus">Cyagr_2299</name>
</gene>
<dbReference type="PANTHER" id="PTHR43867:SF2">
    <property type="entry name" value="CELLULOSE SYNTHASE CATALYTIC SUBUNIT A [UDP-FORMING]"/>
    <property type="match status" value="1"/>
</dbReference>
<evidence type="ECO:0000256" key="12">
    <source>
        <dbReference type="ARBA" id="ARBA00023136"/>
    </source>
</evidence>
<protein>
    <recommendedName>
        <fullName evidence="16">Beta-monoglucosyldiacylglycerol synthase</fullName>
        <ecNumber evidence="15">2.4.1.336</ecNumber>
    </recommendedName>
    <alternativeName>
        <fullName evidence="17">UDP-glucose:1,2-diacylglycerol 3-beta-D-glucosyltransferase</fullName>
    </alternativeName>
</protein>
<evidence type="ECO:0000256" key="16">
    <source>
        <dbReference type="ARBA" id="ARBA00068721"/>
    </source>
</evidence>
<evidence type="ECO:0000256" key="18">
    <source>
        <dbReference type="SAM" id="MobiDB-lite"/>
    </source>
</evidence>
<accession>K9PA16</accession>
<keyword evidence="6 20" id="KW-0808">Transferase</keyword>
<evidence type="ECO:0000256" key="11">
    <source>
        <dbReference type="ARBA" id="ARBA00023098"/>
    </source>
</evidence>
<evidence type="ECO:0000313" key="21">
    <source>
        <dbReference type="Proteomes" id="UP000010388"/>
    </source>
</evidence>
<evidence type="ECO:0000256" key="7">
    <source>
        <dbReference type="ARBA" id="ARBA00022692"/>
    </source>
</evidence>
<name>K9PA16_CYAGP</name>
<dbReference type="STRING" id="292564.Cyagr_2299"/>
<reference evidence="21" key="1">
    <citation type="journal article" date="2013" name="Proc. Natl. Acad. Sci. U.S.A.">
        <title>Improving the coverage of the cyanobacterial phylum using diversity-driven genome sequencing.</title>
        <authorList>
            <person name="Shih P.M."/>
            <person name="Wu D."/>
            <person name="Latifi A."/>
            <person name="Axen S.D."/>
            <person name="Fewer D.P."/>
            <person name="Talla E."/>
            <person name="Calteau A."/>
            <person name="Cai F."/>
            <person name="Tandeau de Marsac N."/>
            <person name="Rippka R."/>
            <person name="Herdman M."/>
            <person name="Sivonen K."/>
            <person name="Coursin T."/>
            <person name="Laurent T."/>
            <person name="Goodwin L."/>
            <person name="Nolan M."/>
            <person name="Davenport K.W."/>
            <person name="Han C.S."/>
            <person name="Rubin E.M."/>
            <person name="Eisen J.A."/>
            <person name="Woyke T."/>
            <person name="Gugger M."/>
            <person name="Kerfeld C.A."/>
        </authorList>
    </citation>
    <scope>NUCLEOTIDE SEQUENCE [LARGE SCALE GENOMIC DNA]</scope>
    <source>
        <strain evidence="21">ATCC 27147 / PCC 6307</strain>
    </source>
</reference>
<dbReference type="GO" id="GO:0046467">
    <property type="term" value="P:membrane lipid biosynthetic process"/>
    <property type="evidence" value="ECO:0007669"/>
    <property type="project" value="UniProtKB-ARBA"/>
</dbReference>
<organism evidence="20 21">
    <name type="scientific">Cyanobium gracile (strain ATCC 27147 / PCC 6307)</name>
    <dbReference type="NCBI Taxonomy" id="292564"/>
    <lineage>
        <taxon>Bacteria</taxon>
        <taxon>Bacillati</taxon>
        <taxon>Cyanobacteriota</taxon>
        <taxon>Cyanophyceae</taxon>
        <taxon>Synechococcales</taxon>
        <taxon>Prochlorococcaceae</taxon>
        <taxon>Cyanobium</taxon>
    </lineage>
</organism>
<dbReference type="eggNOG" id="COG1215">
    <property type="taxonomic scope" value="Bacteria"/>
</dbReference>
<keyword evidence="4" id="KW-0444">Lipid biosynthesis</keyword>
<dbReference type="Proteomes" id="UP000010388">
    <property type="component" value="Chromosome"/>
</dbReference>
<comment type="cofactor">
    <cofactor evidence="1">
        <name>Mg(2+)</name>
        <dbReference type="ChEBI" id="CHEBI:18420"/>
    </cofactor>
</comment>
<keyword evidence="8" id="KW-0319">Glycerol metabolism</keyword>
<evidence type="ECO:0000256" key="10">
    <source>
        <dbReference type="ARBA" id="ARBA00022989"/>
    </source>
</evidence>